<dbReference type="InterPro" id="IPR000581">
    <property type="entry name" value="ILV_EDD_N"/>
</dbReference>
<dbReference type="InterPro" id="IPR020558">
    <property type="entry name" value="DiOHA_6PGluconate_deHydtase_CS"/>
</dbReference>
<evidence type="ECO:0000256" key="8">
    <source>
        <dbReference type="SAM" id="MobiDB-lite"/>
    </source>
</evidence>
<dbReference type="AlphaFoldDB" id="A0A4P9CA11"/>
<reference evidence="11 12" key="1">
    <citation type="submission" date="2018-05" db="EMBL/GenBank/DDBJ databases">
        <title>Genome comparison of Eubacterium sp.</title>
        <authorList>
            <person name="Feng Y."/>
            <person name="Sanchez-Andrea I."/>
            <person name="Stams A.J.M."/>
            <person name="De Vos W.M."/>
        </authorList>
    </citation>
    <scope>NUCLEOTIDE SEQUENCE [LARGE SCALE GENOMIC DNA]</scope>
    <source>
        <strain evidence="11 12">YI</strain>
    </source>
</reference>
<feature type="domain" description="Dihydroxy-acid/6-phosphogluconate dehydratase C-terminal" evidence="10">
    <location>
        <begin position="368"/>
        <end position="568"/>
    </location>
</feature>
<keyword evidence="6" id="KW-0456">Lyase</keyword>
<dbReference type="SUPFAM" id="SSF52016">
    <property type="entry name" value="LeuD/IlvD-like"/>
    <property type="match status" value="1"/>
</dbReference>
<dbReference type="Pfam" id="PF24877">
    <property type="entry name" value="ILV_EDD_C"/>
    <property type="match status" value="1"/>
</dbReference>
<dbReference type="PROSITE" id="PS00887">
    <property type="entry name" value="ILVD_EDD_2"/>
    <property type="match status" value="1"/>
</dbReference>
<evidence type="ECO:0000256" key="6">
    <source>
        <dbReference type="ARBA" id="ARBA00023239"/>
    </source>
</evidence>
<keyword evidence="5" id="KW-0411">Iron-sulfur</keyword>
<keyword evidence="2" id="KW-0001">2Fe-2S</keyword>
<keyword evidence="12" id="KW-1185">Reference proteome</keyword>
<dbReference type="SUPFAM" id="SSF143975">
    <property type="entry name" value="IlvD/EDD N-terminal domain-like"/>
    <property type="match status" value="1"/>
</dbReference>
<dbReference type="GO" id="GO:0016836">
    <property type="term" value="F:hydro-lyase activity"/>
    <property type="evidence" value="ECO:0007669"/>
    <property type="project" value="TreeGrafter"/>
</dbReference>
<dbReference type="PANTHER" id="PTHR43661:SF3">
    <property type="entry name" value="D-XYLONATE DEHYDRATASE YAGF-RELATED"/>
    <property type="match status" value="1"/>
</dbReference>
<dbReference type="EMBL" id="CP029487">
    <property type="protein sequence ID" value="QCT72273.1"/>
    <property type="molecule type" value="Genomic_DNA"/>
</dbReference>
<dbReference type="GO" id="GO:0009082">
    <property type="term" value="P:branched-chain amino acid biosynthetic process"/>
    <property type="evidence" value="ECO:0007669"/>
    <property type="project" value="UniProtKB-KW"/>
</dbReference>
<keyword evidence="7" id="KW-0028">Amino-acid biosynthesis</keyword>
<dbReference type="Proteomes" id="UP000218387">
    <property type="component" value="Chromosome"/>
</dbReference>
<keyword evidence="7" id="KW-0100">Branched-chain amino acid biosynthesis</keyword>
<evidence type="ECO:0000256" key="2">
    <source>
        <dbReference type="ARBA" id="ARBA00022714"/>
    </source>
</evidence>
<evidence type="ECO:0000259" key="9">
    <source>
        <dbReference type="Pfam" id="PF00920"/>
    </source>
</evidence>
<comment type="similarity">
    <text evidence="1">Belongs to the IlvD/Edd family.</text>
</comment>
<evidence type="ECO:0000259" key="10">
    <source>
        <dbReference type="Pfam" id="PF24877"/>
    </source>
</evidence>
<dbReference type="Pfam" id="PF00920">
    <property type="entry name" value="ILVD_EDD_N"/>
    <property type="match status" value="1"/>
</dbReference>
<name>A0A4P9CA11_EUBML</name>
<dbReference type="GO" id="GO:0046872">
    <property type="term" value="F:metal ion binding"/>
    <property type="evidence" value="ECO:0007669"/>
    <property type="project" value="UniProtKB-KW"/>
</dbReference>
<dbReference type="InterPro" id="IPR056740">
    <property type="entry name" value="ILV_EDD_C"/>
</dbReference>
<dbReference type="GO" id="GO:0005829">
    <property type="term" value="C:cytosol"/>
    <property type="evidence" value="ECO:0007669"/>
    <property type="project" value="TreeGrafter"/>
</dbReference>
<dbReference type="GO" id="GO:0051537">
    <property type="term" value="F:2 iron, 2 sulfur cluster binding"/>
    <property type="evidence" value="ECO:0007669"/>
    <property type="project" value="UniProtKB-KW"/>
</dbReference>
<evidence type="ECO:0000313" key="11">
    <source>
        <dbReference type="EMBL" id="QCT72273.1"/>
    </source>
</evidence>
<dbReference type="InterPro" id="IPR037237">
    <property type="entry name" value="IlvD/EDD_N"/>
</dbReference>
<proteinExistence type="inferred from homology"/>
<feature type="region of interest" description="Disordered" evidence="8">
    <location>
        <begin position="1"/>
        <end position="21"/>
    </location>
</feature>
<gene>
    <name evidence="11" type="ORF">CPZ25_013365</name>
</gene>
<dbReference type="RefSeq" id="WP_074616376.1">
    <property type="nucleotide sequence ID" value="NZ_CP029487.1"/>
</dbReference>
<evidence type="ECO:0000256" key="1">
    <source>
        <dbReference type="ARBA" id="ARBA00006486"/>
    </source>
</evidence>
<evidence type="ECO:0000256" key="7">
    <source>
        <dbReference type="ARBA" id="ARBA00023304"/>
    </source>
</evidence>
<accession>A0A4P9CA11</accession>
<feature type="compositionally biased region" description="Basic and acidic residues" evidence="8">
    <location>
        <begin position="7"/>
        <end position="16"/>
    </location>
</feature>
<keyword evidence="4" id="KW-0408">Iron</keyword>
<evidence type="ECO:0000256" key="3">
    <source>
        <dbReference type="ARBA" id="ARBA00022723"/>
    </source>
</evidence>
<organism evidence="11 12">
    <name type="scientific">Eubacterium maltosivorans</name>
    <dbReference type="NCBI Taxonomy" id="2041044"/>
    <lineage>
        <taxon>Bacteria</taxon>
        <taxon>Bacillati</taxon>
        <taxon>Bacillota</taxon>
        <taxon>Clostridia</taxon>
        <taxon>Eubacteriales</taxon>
        <taxon>Eubacteriaceae</taxon>
        <taxon>Eubacterium</taxon>
    </lineage>
</organism>
<evidence type="ECO:0000256" key="5">
    <source>
        <dbReference type="ARBA" id="ARBA00023014"/>
    </source>
</evidence>
<protein>
    <submittedName>
        <fullName evidence="11">Dihydroxy-acid dehydratase</fullName>
    </submittedName>
</protein>
<sequence length="571" mass="61297">MLKSQKARKENPEFDPMRLGTGWIPEELSQPQILLESTFGDSHPGSTHLNALVDSAGLGVYKKNAKPAVHTATDICDGVACGHEGIRYSLASRDIISSLVEIHAKSAPYDGMVLFSSCDKAVPAHLMTIARLDIPAIHFCGGAMMPGPEFITGVVGYETPGRLARGEITQDDAEFLHCNACPTPGSCPYMGTASTMQLLSEALGLALPGNALMPAWAGMIRAYAQKAGQRIVEMVEESLTPQKILTKRSFLNAIMVHAAVSGSTNATLHIPAIAKQAGINITLSDFDRIHRQIPVLTSLISSGKWPTSYLYFAGGVPAIMREIANFLYLDEMTVTGKTVGENLAELERTGFFRHTASYLKNFGHEPRDIIRPLTDPCKPDGGMAALYGNIAPGGAVIKHASADPATHIFTGRARVFNNEEDAVEAIESGKIVPGDAVVIRYVGPRGCGMPEMFRATETLHYHPELRASTAIITDGRYSGATRGPAIGHVSPEAAVGGPIALIEDDDIIDINVPKRTLRLVGVKGKRESDDEMAAVLEKRRAIWKNQSPEYNGVLGLFTRYAGDTASGATLL</sequence>
<evidence type="ECO:0000313" key="12">
    <source>
        <dbReference type="Proteomes" id="UP000218387"/>
    </source>
</evidence>
<dbReference type="PANTHER" id="PTHR43661">
    <property type="entry name" value="D-XYLONATE DEHYDRATASE"/>
    <property type="match status" value="1"/>
</dbReference>
<feature type="domain" description="Dihydroxy-acid/6-phosphogluconate dehydratase N-terminal" evidence="9">
    <location>
        <begin position="30"/>
        <end position="342"/>
    </location>
</feature>
<dbReference type="Gene3D" id="3.50.30.80">
    <property type="entry name" value="IlvD/EDD C-terminal domain-like"/>
    <property type="match status" value="1"/>
</dbReference>
<dbReference type="InterPro" id="IPR042096">
    <property type="entry name" value="Dihydro-acid_dehy_C"/>
</dbReference>
<keyword evidence="3" id="KW-0479">Metal-binding</keyword>
<dbReference type="FunFam" id="3.50.30.80:FF:000001">
    <property type="entry name" value="Dihydroxy-acid dehydratase"/>
    <property type="match status" value="1"/>
</dbReference>
<evidence type="ECO:0000256" key="4">
    <source>
        <dbReference type="ARBA" id="ARBA00023004"/>
    </source>
</evidence>
<dbReference type="KEGG" id="emt:CPZ25_013365"/>